<feature type="region of interest" description="Disordered" evidence="1">
    <location>
        <begin position="1"/>
        <end position="25"/>
    </location>
</feature>
<proteinExistence type="predicted"/>
<protein>
    <submittedName>
        <fullName evidence="2">Mating-type switching protein swi10</fullName>
    </submittedName>
</protein>
<sequence>MNHSREPLLVSPVSPVSVSIKSPEQPRLRNRLRKKFPSLRRPAPVDSSASNKLTTAVGLVAQQAGTVGQPSLRLSPDLSDSKWHEYLRTTSTQKRSPHHPKVSFDTSVSATVPELIPELSHLTINNSKPRPSLDSSLASPTSSISTRSSMRRRAKTPVYTIGQLESSPGAKDSVVIDRSSVDLIAKQYQALIESQDSSSICTDVRSDPPPSRHSSYTRSSLARSTCSAGEVSEDLRPDVYQPPVRTHRRHVSAHSPTSDDGTLVAFDEEAIYFKPMSFSLEPSSPSLPPTPPPRSIARVQRNSEFPTPDHNLSLQICTDLLARELSIAMIDRPQGGGEDISSLQIWVMIEAYERLKDQVKGQEGAQHLEPMFDTWLAALYALHDKLTNDANSFQSHYETTSAD</sequence>
<comment type="caution">
    <text evidence="2">The sequence shown here is derived from an EMBL/GenBank/DDBJ whole genome shotgun (WGS) entry which is preliminary data.</text>
</comment>
<reference evidence="2" key="1">
    <citation type="submission" date="2023-02" db="EMBL/GenBank/DDBJ databases">
        <title>Colletotrichum kahawae CIFC_Que2 genome sequencing and assembly.</title>
        <authorList>
            <person name="Baroncelli R."/>
        </authorList>
    </citation>
    <scope>NUCLEOTIDE SEQUENCE</scope>
    <source>
        <strain evidence="2">CIFC_Que2</strain>
    </source>
</reference>
<feature type="region of interest" description="Disordered" evidence="1">
    <location>
        <begin position="124"/>
        <end position="157"/>
    </location>
</feature>
<feature type="compositionally biased region" description="Polar residues" evidence="1">
    <location>
        <begin position="212"/>
        <end position="227"/>
    </location>
</feature>
<evidence type="ECO:0000256" key="1">
    <source>
        <dbReference type="SAM" id="MobiDB-lite"/>
    </source>
</evidence>
<feature type="compositionally biased region" description="Low complexity" evidence="1">
    <location>
        <begin position="7"/>
        <end position="19"/>
    </location>
</feature>
<evidence type="ECO:0000313" key="3">
    <source>
        <dbReference type="Proteomes" id="UP001281614"/>
    </source>
</evidence>
<dbReference type="Proteomes" id="UP001281614">
    <property type="component" value="Unassembled WGS sequence"/>
</dbReference>
<name>A0AAE0DAC6_COLKA</name>
<organism evidence="2 3">
    <name type="scientific">Colletotrichum kahawae</name>
    <name type="common">Coffee berry disease fungus</name>
    <dbReference type="NCBI Taxonomy" id="34407"/>
    <lineage>
        <taxon>Eukaryota</taxon>
        <taxon>Fungi</taxon>
        <taxon>Dikarya</taxon>
        <taxon>Ascomycota</taxon>
        <taxon>Pezizomycotina</taxon>
        <taxon>Sordariomycetes</taxon>
        <taxon>Hypocreomycetidae</taxon>
        <taxon>Glomerellales</taxon>
        <taxon>Glomerellaceae</taxon>
        <taxon>Colletotrichum</taxon>
        <taxon>Colletotrichum gloeosporioides species complex</taxon>
    </lineage>
</organism>
<evidence type="ECO:0000313" key="2">
    <source>
        <dbReference type="EMBL" id="KAK2766471.1"/>
    </source>
</evidence>
<accession>A0AAE0DAC6</accession>
<dbReference type="AlphaFoldDB" id="A0AAE0DAC6"/>
<dbReference type="EMBL" id="VYYT01000124">
    <property type="protein sequence ID" value="KAK2766471.1"/>
    <property type="molecule type" value="Genomic_DNA"/>
</dbReference>
<keyword evidence="3" id="KW-1185">Reference proteome</keyword>
<feature type="region of interest" description="Disordered" evidence="1">
    <location>
        <begin position="196"/>
        <end position="234"/>
    </location>
</feature>
<gene>
    <name evidence="2" type="ORF">CKAH01_04754</name>
</gene>
<feature type="compositionally biased region" description="Low complexity" evidence="1">
    <location>
        <begin position="132"/>
        <end position="148"/>
    </location>
</feature>